<dbReference type="Pfam" id="PF00078">
    <property type="entry name" value="RVT_1"/>
    <property type="match status" value="1"/>
</dbReference>
<name>A0A8K1G515_9PASS</name>
<reference evidence="2" key="1">
    <citation type="submission" date="2019-04" db="EMBL/GenBank/DDBJ databases">
        <title>Genome assembly of Zosterops borbonicus 15179.</title>
        <authorList>
            <person name="Leroy T."/>
            <person name="Anselmetti Y."/>
            <person name="Tilak M.-K."/>
            <person name="Nabholz B."/>
        </authorList>
    </citation>
    <scope>NUCLEOTIDE SEQUENCE</scope>
    <source>
        <strain evidence="2">HGM_15179</strain>
        <tissue evidence="2">Muscle</tissue>
    </source>
</reference>
<evidence type="ECO:0000313" key="3">
    <source>
        <dbReference type="Proteomes" id="UP000796761"/>
    </source>
</evidence>
<dbReference type="PANTHER" id="PTHR33332">
    <property type="entry name" value="REVERSE TRANSCRIPTASE DOMAIN-CONTAINING PROTEIN"/>
    <property type="match status" value="1"/>
</dbReference>
<dbReference type="EMBL" id="SWJQ01000672">
    <property type="protein sequence ID" value="TRZ11767.1"/>
    <property type="molecule type" value="Genomic_DNA"/>
</dbReference>
<comment type="caution">
    <text evidence="2">The sequence shown here is derived from an EMBL/GenBank/DDBJ whole genome shotgun (WGS) entry which is preliminary data.</text>
</comment>
<feature type="domain" description="Reverse transcriptase" evidence="1">
    <location>
        <begin position="49"/>
        <end position="155"/>
    </location>
</feature>
<proteinExistence type="predicted"/>
<dbReference type="Proteomes" id="UP000796761">
    <property type="component" value="Unassembled WGS sequence"/>
</dbReference>
<evidence type="ECO:0000259" key="1">
    <source>
        <dbReference type="Pfam" id="PF00078"/>
    </source>
</evidence>
<gene>
    <name evidence="2" type="ORF">HGM15179_015340</name>
</gene>
<dbReference type="InterPro" id="IPR000477">
    <property type="entry name" value="RT_dom"/>
</dbReference>
<dbReference type="AlphaFoldDB" id="A0A8K1G515"/>
<keyword evidence="3" id="KW-1185">Reference proteome</keyword>
<dbReference type="OrthoDB" id="416454at2759"/>
<organism evidence="2 3">
    <name type="scientific">Zosterops borbonicus</name>
    <dbReference type="NCBI Taxonomy" id="364589"/>
    <lineage>
        <taxon>Eukaryota</taxon>
        <taxon>Metazoa</taxon>
        <taxon>Chordata</taxon>
        <taxon>Craniata</taxon>
        <taxon>Vertebrata</taxon>
        <taxon>Euteleostomi</taxon>
        <taxon>Archelosauria</taxon>
        <taxon>Archosauria</taxon>
        <taxon>Dinosauria</taxon>
        <taxon>Saurischia</taxon>
        <taxon>Theropoda</taxon>
        <taxon>Coelurosauria</taxon>
        <taxon>Aves</taxon>
        <taxon>Neognathae</taxon>
        <taxon>Neoaves</taxon>
        <taxon>Telluraves</taxon>
        <taxon>Australaves</taxon>
        <taxon>Passeriformes</taxon>
        <taxon>Sylvioidea</taxon>
        <taxon>Zosteropidae</taxon>
        <taxon>Zosterops</taxon>
    </lineage>
</organism>
<protein>
    <recommendedName>
        <fullName evidence="1">Reverse transcriptase domain-containing protein</fullName>
    </recommendedName>
</protein>
<accession>A0A8K1G515</accession>
<sequence length="181" mass="20165">MGPEGNHPRVMRELADELAKPLSIIYQQSWFTGEVSDDWRLVGKMPIHKKVDAGKAEDVVYLDFSKAFDTVSHSTLLEKLAAHGLERSTLCWVRNWLDGRAQSVVVNGAASSWGQSPVVSLRGLCWGPALFNIFIDDMDEGIESFISKFADDTKLGVCVNLLEGRRALQRDLELDGWAESN</sequence>
<evidence type="ECO:0000313" key="2">
    <source>
        <dbReference type="EMBL" id="TRZ11767.1"/>
    </source>
</evidence>